<dbReference type="OrthoDB" id="2014323at2759"/>
<evidence type="ECO:0000313" key="2">
    <source>
        <dbReference type="EMBL" id="KAI5062992.1"/>
    </source>
</evidence>
<dbReference type="InterPro" id="IPR057514">
    <property type="entry name" value="NTF2_SigF"/>
</dbReference>
<organism evidence="2 3">
    <name type="scientific">Adiantum capillus-veneris</name>
    <name type="common">Maidenhair fern</name>
    <dbReference type="NCBI Taxonomy" id="13818"/>
    <lineage>
        <taxon>Eukaryota</taxon>
        <taxon>Viridiplantae</taxon>
        <taxon>Streptophyta</taxon>
        <taxon>Embryophyta</taxon>
        <taxon>Tracheophyta</taxon>
        <taxon>Polypodiopsida</taxon>
        <taxon>Polypodiidae</taxon>
        <taxon>Polypodiales</taxon>
        <taxon>Pteridineae</taxon>
        <taxon>Pteridaceae</taxon>
        <taxon>Vittarioideae</taxon>
        <taxon>Adiantum</taxon>
    </lineage>
</organism>
<feature type="domain" description="SigF-like NTF2-like" evidence="1">
    <location>
        <begin position="4"/>
        <end position="155"/>
    </location>
</feature>
<proteinExistence type="predicted"/>
<evidence type="ECO:0000313" key="3">
    <source>
        <dbReference type="Proteomes" id="UP000886520"/>
    </source>
</evidence>
<dbReference type="PANTHER" id="PTHR35393:SF1">
    <property type="entry name" value="SNOAL-LIKE DOMAIN-CONTAINING PROTEIN"/>
    <property type="match status" value="1"/>
</dbReference>
<dbReference type="PANTHER" id="PTHR35393">
    <property type="entry name" value="CHROMOSOME 1, WHOLE GENOME SHOTGUN SEQUENCE"/>
    <property type="match status" value="1"/>
</dbReference>
<dbReference type="EMBL" id="JABFUD020000021">
    <property type="protein sequence ID" value="KAI5062992.1"/>
    <property type="molecule type" value="Genomic_DNA"/>
</dbReference>
<dbReference type="AlphaFoldDB" id="A0A9D4Z724"/>
<dbReference type="Pfam" id="PF24840">
    <property type="entry name" value="NTF2_SigF"/>
    <property type="match status" value="1"/>
</dbReference>
<evidence type="ECO:0000259" key="1">
    <source>
        <dbReference type="Pfam" id="PF24840"/>
    </source>
</evidence>
<accession>A0A9D4Z724</accession>
<sequence length="162" mass="19125">MLVSRPHLRQQAEALRAFSTPDMSLYYYYLNIGGNRKDVTAIYQLAEILYNYQAVQFHDIVYDESENALAVYMTVYVRPWFALYRENKFVFFTLIELEDRVNEDCKVVKLIKVQRDYLDRSPTFSIIPFAGWIYNSIWLRVIVGHMIVLISRAFRACVCIPS</sequence>
<comment type="caution">
    <text evidence="2">The sequence shown here is derived from an EMBL/GenBank/DDBJ whole genome shotgun (WGS) entry which is preliminary data.</text>
</comment>
<reference evidence="2" key="1">
    <citation type="submission" date="2021-01" db="EMBL/GenBank/DDBJ databases">
        <title>Adiantum capillus-veneris genome.</title>
        <authorList>
            <person name="Fang Y."/>
            <person name="Liao Q."/>
        </authorList>
    </citation>
    <scope>NUCLEOTIDE SEQUENCE</scope>
    <source>
        <strain evidence="2">H3</strain>
        <tissue evidence="2">Leaf</tissue>
    </source>
</reference>
<keyword evidence="3" id="KW-1185">Reference proteome</keyword>
<gene>
    <name evidence="2" type="ORF">GOP47_0021539</name>
</gene>
<protein>
    <recommendedName>
        <fullName evidence="1">SigF-like NTF2-like domain-containing protein</fullName>
    </recommendedName>
</protein>
<name>A0A9D4Z724_ADICA</name>
<dbReference type="Proteomes" id="UP000886520">
    <property type="component" value="Chromosome 21"/>
</dbReference>